<dbReference type="GO" id="GO:0042026">
    <property type="term" value="P:protein refolding"/>
    <property type="evidence" value="ECO:0007669"/>
    <property type="project" value="TreeGrafter"/>
</dbReference>
<dbReference type="InterPro" id="IPR012724">
    <property type="entry name" value="DnaJ"/>
</dbReference>
<feature type="binding site" evidence="8">
    <location>
        <position position="219"/>
    </location>
    <ligand>
        <name>Zn(2+)</name>
        <dbReference type="ChEBI" id="CHEBI:29105"/>
        <label>1</label>
    </ligand>
</feature>
<dbReference type="Gene3D" id="1.10.287.110">
    <property type="entry name" value="DnaJ domain"/>
    <property type="match status" value="1"/>
</dbReference>
<evidence type="ECO:0000256" key="7">
    <source>
        <dbReference type="ARBA" id="ARBA00023186"/>
    </source>
</evidence>
<feature type="binding site" evidence="8">
    <location>
        <position position="166"/>
    </location>
    <ligand>
        <name>Zn(2+)</name>
        <dbReference type="ChEBI" id="CHEBI:29105"/>
        <label>1</label>
    </ligand>
</feature>
<dbReference type="CDD" id="cd10719">
    <property type="entry name" value="DnaJ_zf"/>
    <property type="match status" value="1"/>
</dbReference>
<comment type="cofactor">
    <cofactor evidence="8">
        <name>Zn(2+)</name>
        <dbReference type="ChEBI" id="CHEBI:29105"/>
    </cofactor>
    <text evidence="8">Binds 2 Zn(2+) ions per monomer.</text>
</comment>
<dbReference type="InterPro" id="IPR001623">
    <property type="entry name" value="DnaJ_domain"/>
</dbReference>
<feature type="zinc finger region" description="CR-type" evidence="9">
    <location>
        <begin position="150"/>
        <end position="228"/>
    </location>
</feature>
<name>A0A0P1MPX7_9BACT</name>
<evidence type="ECO:0000256" key="2">
    <source>
        <dbReference type="ARBA" id="ARBA00022723"/>
    </source>
</evidence>
<sequence>MKDYYKILGVSENATQEEIKQAYKKLAMKYHPDRNPGDKQAEEKFKEINEAYSVLSDPEKRKQYDQLRKFGVGAGTGGFQGGFNFEDLFSGFGTGFGEGFNFRVGDSFLEDLLNQFFDRGEFFRRSRRGAVRGEDINIDVEIPFSTAIHGGEIYVDVPKKEVCNVCGGTGAKPGAKISTCPVCGGTGTVSDVRGMFAFSRPCPRCYGRGKIISEVCYNCGGTGQVSTVKKIKIKIPAGIDTGTTLRIRGEGEPGINGGANGDLYVHIKVQDDKFFKRKGNDIYVEIPINIAQAILGSKMRIKTIYGNKVELTIPPGTQNGTTFRLRGLGVITDGFVGDMYVTVKVEIPEKINERQRKLIEEFAKEGNLKY</sequence>
<feature type="binding site" evidence="8">
    <location>
        <position position="205"/>
    </location>
    <ligand>
        <name>Zn(2+)</name>
        <dbReference type="ChEBI" id="CHEBI:29105"/>
        <label>2</label>
    </ligand>
</feature>
<evidence type="ECO:0000256" key="9">
    <source>
        <dbReference type="PROSITE-ProRule" id="PRU00546"/>
    </source>
</evidence>
<dbReference type="AlphaFoldDB" id="A0A0P1MPX7"/>
<evidence type="ECO:0000256" key="3">
    <source>
        <dbReference type="ARBA" id="ARBA00022737"/>
    </source>
</evidence>
<dbReference type="SUPFAM" id="SSF57938">
    <property type="entry name" value="DnaJ/Hsp40 cysteine-rich domain"/>
    <property type="match status" value="1"/>
</dbReference>
<keyword evidence="2 8" id="KW-0479">Metal-binding</keyword>
<organism evidence="12 13">
    <name type="scientific">Candidatus Chryseopegocella kryptomonas</name>
    <dbReference type="NCBI Taxonomy" id="1633643"/>
    <lineage>
        <taxon>Bacteria</taxon>
        <taxon>Pseudomonadati</taxon>
        <taxon>Candidatus Kryptoniota</taxon>
        <taxon>Candidatus Chryseopegocella</taxon>
    </lineage>
</organism>
<dbReference type="InterPro" id="IPR001305">
    <property type="entry name" value="HSP_DnaJ_Cys-rich_dom"/>
</dbReference>
<dbReference type="NCBIfam" id="TIGR02349">
    <property type="entry name" value="DnaJ_bact"/>
    <property type="match status" value="1"/>
</dbReference>
<evidence type="ECO:0000313" key="12">
    <source>
        <dbReference type="EMBL" id="CUS97524.1"/>
    </source>
</evidence>
<dbReference type="PRINTS" id="PR00625">
    <property type="entry name" value="JDOMAIN"/>
</dbReference>
<dbReference type="InterPro" id="IPR018253">
    <property type="entry name" value="DnaJ_domain_CS"/>
</dbReference>
<dbReference type="GO" id="GO:0008270">
    <property type="term" value="F:zinc ion binding"/>
    <property type="evidence" value="ECO:0007669"/>
    <property type="project" value="UniProtKB-UniRule"/>
</dbReference>
<feature type="domain" description="J" evidence="10">
    <location>
        <begin position="3"/>
        <end position="68"/>
    </location>
</feature>
<dbReference type="GO" id="GO:0005737">
    <property type="term" value="C:cytoplasm"/>
    <property type="evidence" value="ECO:0007669"/>
    <property type="project" value="UniProtKB-SubCell"/>
</dbReference>
<protein>
    <recommendedName>
        <fullName evidence="8">Chaperone protein DnaJ</fullName>
    </recommendedName>
</protein>
<dbReference type="InterPro" id="IPR036410">
    <property type="entry name" value="HSP_DnaJ_Cys-rich_dom_sf"/>
</dbReference>
<evidence type="ECO:0000256" key="6">
    <source>
        <dbReference type="ARBA" id="ARBA00023016"/>
    </source>
</evidence>
<evidence type="ECO:0000256" key="4">
    <source>
        <dbReference type="ARBA" id="ARBA00022771"/>
    </source>
</evidence>
<dbReference type="FunFam" id="2.60.260.20:FF:000005">
    <property type="entry name" value="Chaperone protein dnaJ 1, mitochondrial"/>
    <property type="match status" value="1"/>
</dbReference>
<dbReference type="GO" id="GO:0031072">
    <property type="term" value="F:heat shock protein binding"/>
    <property type="evidence" value="ECO:0007669"/>
    <property type="project" value="InterPro"/>
</dbReference>
<proteinExistence type="inferred from homology"/>
<dbReference type="Pfam" id="PF00226">
    <property type="entry name" value="DnaJ"/>
    <property type="match status" value="1"/>
</dbReference>
<dbReference type="PANTHER" id="PTHR43096:SF10">
    <property type="entry name" value="CHAPERONE PROTEIN DNAJ A6, CHLOROPLASTIC"/>
    <property type="match status" value="1"/>
</dbReference>
<dbReference type="Gene3D" id="2.60.260.20">
    <property type="entry name" value="Urease metallochaperone UreE, N-terminal domain"/>
    <property type="match status" value="2"/>
</dbReference>
<dbReference type="Gene3D" id="6.20.20.10">
    <property type="match status" value="2"/>
</dbReference>
<keyword evidence="7 8" id="KW-0143">Chaperone</keyword>
<evidence type="ECO:0000256" key="8">
    <source>
        <dbReference type="HAMAP-Rule" id="MF_01152"/>
    </source>
</evidence>
<dbReference type="PROSITE" id="PS51188">
    <property type="entry name" value="ZF_CR"/>
    <property type="match status" value="1"/>
</dbReference>
<feature type="repeat" description="CXXCXGXG motif" evidence="8">
    <location>
        <begin position="180"/>
        <end position="187"/>
    </location>
</feature>
<dbReference type="GO" id="GO:0006260">
    <property type="term" value="P:DNA replication"/>
    <property type="evidence" value="ECO:0007669"/>
    <property type="project" value="UniProtKB-KW"/>
</dbReference>
<dbReference type="SUPFAM" id="SSF46565">
    <property type="entry name" value="Chaperone J-domain"/>
    <property type="match status" value="1"/>
</dbReference>
<feature type="binding site" evidence="8">
    <location>
        <position position="183"/>
    </location>
    <ligand>
        <name>Zn(2+)</name>
        <dbReference type="ChEBI" id="CHEBI:29105"/>
        <label>2</label>
    </ligand>
</feature>
<dbReference type="InterPro" id="IPR036869">
    <property type="entry name" value="J_dom_sf"/>
</dbReference>
<feature type="binding site" evidence="8">
    <location>
        <position position="163"/>
    </location>
    <ligand>
        <name>Zn(2+)</name>
        <dbReference type="ChEBI" id="CHEBI:29105"/>
        <label>1</label>
    </ligand>
</feature>
<keyword evidence="13" id="KW-1185">Reference proteome</keyword>
<dbReference type="GO" id="GO:0009408">
    <property type="term" value="P:response to heat"/>
    <property type="evidence" value="ECO:0007669"/>
    <property type="project" value="InterPro"/>
</dbReference>
<dbReference type="GO" id="GO:0051082">
    <property type="term" value="F:unfolded protein binding"/>
    <property type="evidence" value="ECO:0007669"/>
    <property type="project" value="UniProtKB-UniRule"/>
</dbReference>
<dbReference type="Pfam" id="PF00684">
    <property type="entry name" value="DnaJ_CXXCXGXG"/>
    <property type="match status" value="1"/>
</dbReference>
<dbReference type="GO" id="GO:0005524">
    <property type="term" value="F:ATP binding"/>
    <property type="evidence" value="ECO:0007669"/>
    <property type="project" value="InterPro"/>
</dbReference>
<dbReference type="HAMAP" id="MF_01152">
    <property type="entry name" value="DnaJ"/>
    <property type="match status" value="1"/>
</dbReference>
<feature type="repeat" description="CXXCXGXG motif" evidence="8">
    <location>
        <begin position="216"/>
        <end position="223"/>
    </location>
</feature>
<evidence type="ECO:0000256" key="5">
    <source>
        <dbReference type="ARBA" id="ARBA00022833"/>
    </source>
</evidence>
<keyword evidence="5 8" id="KW-0862">Zinc</keyword>
<dbReference type="SMART" id="SM00271">
    <property type="entry name" value="DnaJ"/>
    <property type="match status" value="1"/>
</dbReference>
<dbReference type="OrthoDB" id="9779889at2"/>
<feature type="repeat" description="CXXCXGXG motif" evidence="8">
    <location>
        <begin position="202"/>
        <end position="209"/>
    </location>
</feature>
<dbReference type="EMBL" id="CZVW01000003">
    <property type="protein sequence ID" value="CUS97524.1"/>
    <property type="molecule type" value="Genomic_DNA"/>
</dbReference>
<dbReference type="PANTHER" id="PTHR43096">
    <property type="entry name" value="DNAJ HOMOLOG 1, MITOCHONDRIAL-RELATED"/>
    <property type="match status" value="1"/>
</dbReference>
<dbReference type="CDD" id="cd06257">
    <property type="entry name" value="DnaJ"/>
    <property type="match status" value="1"/>
</dbReference>
<dbReference type="InterPro" id="IPR008971">
    <property type="entry name" value="HSP40/DnaJ_pept-bd"/>
</dbReference>
<gene>
    <name evidence="8" type="primary">dnaJ</name>
    <name evidence="12" type="ORF">JGI23_00305</name>
</gene>
<dbReference type="CDD" id="cd10747">
    <property type="entry name" value="DnaJ_C"/>
    <property type="match status" value="1"/>
</dbReference>
<dbReference type="Proteomes" id="UP000199197">
    <property type="component" value="Unassembled WGS sequence"/>
</dbReference>
<dbReference type="Pfam" id="PF01556">
    <property type="entry name" value="DnaJ_C"/>
    <property type="match status" value="1"/>
</dbReference>
<feature type="repeat" description="CXXCXGXG motif" evidence="8">
    <location>
        <begin position="163"/>
        <end position="170"/>
    </location>
</feature>
<evidence type="ECO:0000259" key="11">
    <source>
        <dbReference type="PROSITE" id="PS51188"/>
    </source>
</evidence>
<dbReference type="PROSITE" id="PS50076">
    <property type="entry name" value="DNAJ_2"/>
    <property type="match status" value="1"/>
</dbReference>
<reference evidence="13" key="1">
    <citation type="submission" date="2015-11" db="EMBL/GenBank/DDBJ databases">
        <authorList>
            <person name="Varghese N."/>
        </authorList>
    </citation>
    <scope>NUCLEOTIDE SEQUENCE [LARGE SCALE GENOMIC DNA]</scope>
    <source>
        <strain evidence="13">JGI-23</strain>
    </source>
</reference>
<evidence type="ECO:0000256" key="1">
    <source>
        <dbReference type="ARBA" id="ARBA00022705"/>
    </source>
</evidence>
<keyword evidence="1 8" id="KW-0235">DNA replication</keyword>
<keyword evidence="3 8" id="KW-0677">Repeat</keyword>
<keyword evidence="4 8" id="KW-0863">Zinc-finger</keyword>
<keyword evidence="6 8" id="KW-0346">Stress response</keyword>
<dbReference type="PROSITE" id="PS00636">
    <property type="entry name" value="DNAJ_1"/>
    <property type="match status" value="1"/>
</dbReference>
<comment type="subunit">
    <text evidence="8">Homodimer.</text>
</comment>
<accession>A0A0P1MPX7</accession>
<dbReference type="InterPro" id="IPR002939">
    <property type="entry name" value="DnaJ_C"/>
</dbReference>
<comment type="similarity">
    <text evidence="8">Belongs to the DnaJ family.</text>
</comment>
<dbReference type="RefSeq" id="WP_092347416.1">
    <property type="nucleotide sequence ID" value="NZ_CZVW01000003.1"/>
</dbReference>
<feature type="binding site" evidence="8">
    <location>
        <position position="216"/>
    </location>
    <ligand>
        <name>Zn(2+)</name>
        <dbReference type="ChEBI" id="CHEBI:29105"/>
        <label>1</label>
    </ligand>
</feature>
<feature type="binding site" evidence="8">
    <location>
        <position position="202"/>
    </location>
    <ligand>
        <name>Zn(2+)</name>
        <dbReference type="ChEBI" id="CHEBI:29105"/>
        <label>2</label>
    </ligand>
</feature>
<feature type="binding site" evidence="8">
    <location>
        <position position="180"/>
    </location>
    <ligand>
        <name>Zn(2+)</name>
        <dbReference type="ChEBI" id="CHEBI:29105"/>
        <label>2</label>
    </ligand>
</feature>
<dbReference type="SUPFAM" id="SSF49493">
    <property type="entry name" value="HSP40/DnaJ peptide-binding domain"/>
    <property type="match status" value="2"/>
</dbReference>
<feature type="domain" description="CR-type" evidence="11">
    <location>
        <begin position="150"/>
        <end position="228"/>
    </location>
</feature>
<comment type="subcellular location">
    <subcellularLocation>
        <location evidence="8">Cytoplasm</location>
    </subcellularLocation>
</comment>
<dbReference type="FunFam" id="1.10.287.110:FF:000034">
    <property type="entry name" value="Chaperone protein DnaJ"/>
    <property type="match status" value="1"/>
</dbReference>
<evidence type="ECO:0000313" key="13">
    <source>
        <dbReference type="Proteomes" id="UP000199197"/>
    </source>
</evidence>
<comment type="function">
    <text evidence="8">Participates actively in the response to hyperosmotic and heat shock by preventing the aggregation of stress-denatured proteins and by disaggregating proteins, also in an autonomous, DnaK-independent fashion. Unfolded proteins bind initially to DnaJ; upon interaction with the DnaJ-bound protein, DnaK hydrolyzes its bound ATP, resulting in the formation of a stable complex. GrpE releases ADP from DnaK; ATP binding to DnaK triggers the release of the substrate protein, thus completing the reaction cycle. Several rounds of ATP-dependent interactions between DnaJ, DnaK and GrpE are required for fully efficient folding. Also involved, together with DnaK and GrpE, in the DNA replication of plasmids through activation of initiation proteins.</text>
</comment>
<evidence type="ECO:0000259" key="10">
    <source>
        <dbReference type="PROSITE" id="PS50076"/>
    </source>
</evidence>
<keyword evidence="8" id="KW-0963">Cytoplasm</keyword>
<comment type="domain">
    <text evidence="8">The J domain is necessary and sufficient to stimulate DnaK ATPase activity. Zinc center 1 plays an important role in the autonomous, DnaK-independent chaperone activity of DnaJ. Zinc center 2 is essential for interaction with DnaK and for DnaJ activity.</text>
</comment>
<dbReference type="NCBIfam" id="NF008035">
    <property type="entry name" value="PRK10767.1"/>
    <property type="match status" value="1"/>
</dbReference>